<dbReference type="EMBL" id="CAJNNW010017330">
    <property type="protein sequence ID" value="CAE8660763.1"/>
    <property type="molecule type" value="Genomic_DNA"/>
</dbReference>
<keyword evidence="5" id="KW-1185">Reference proteome</keyword>
<proteinExistence type="predicted"/>
<sequence length="88" mass="9651">LASGAEKAVGYEMQAIGRARRHGQMRSVVHVWRFVTAGTVEQVITEQHQGALWLSEQARQRQEEEASKQRELAAAQAAAAQQAEGDPP</sequence>
<evidence type="ECO:0000313" key="3">
    <source>
        <dbReference type="EMBL" id="CAE8594698.1"/>
    </source>
</evidence>
<dbReference type="EMBL" id="CAJNNV010007283">
    <property type="protein sequence ID" value="CAE8594698.1"/>
    <property type="molecule type" value="Genomic_DNA"/>
</dbReference>
<feature type="compositionally biased region" description="Low complexity" evidence="1">
    <location>
        <begin position="73"/>
        <end position="88"/>
    </location>
</feature>
<evidence type="ECO:0000313" key="5">
    <source>
        <dbReference type="Proteomes" id="UP000654075"/>
    </source>
</evidence>
<evidence type="ECO:0000256" key="1">
    <source>
        <dbReference type="SAM" id="MobiDB-lite"/>
    </source>
</evidence>
<reference evidence="2" key="1">
    <citation type="submission" date="2021-02" db="EMBL/GenBank/DDBJ databases">
        <authorList>
            <person name="Dougan E. K."/>
            <person name="Rhodes N."/>
            <person name="Thang M."/>
            <person name="Chan C."/>
        </authorList>
    </citation>
    <scope>NUCLEOTIDE SEQUENCE</scope>
</reference>
<feature type="compositionally biased region" description="Basic and acidic residues" evidence="1">
    <location>
        <begin position="58"/>
        <end position="71"/>
    </location>
</feature>
<dbReference type="Proteomes" id="UP000626109">
    <property type="component" value="Unassembled WGS sequence"/>
</dbReference>
<organism evidence="2 5">
    <name type="scientific">Polarella glacialis</name>
    <name type="common">Dinoflagellate</name>
    <dbReference type="NCBI Taxonomy" id="89957"/>
    <lineage>
        <taxon>Eukaryota</taxon>
        <taxon>Sar</taxon>
        <taxon>Alveolata</taxon>
        <taxon>Dinophyceae</taxon>
        <taxon>Suessiales</taxon>
        <taxon>Suessiaceae</taxon>
        <taxon>Polarella</taxon>
    </lineage>
</organism>
<evidence type="ECO:0000313" key="4">
    <source>
        <dbReference type="EMBL" id="CAE8660763.1"/>
    </source>
</evidence>
<gene>
    <name evidence="3" type="ORF">PGLA1383_LOCUS13223</name>
    <name evidence="2" type="ORF">PGLA1383_LOCUS5452</name>
    <name evidence="4" type="ORF">PGLA2088_LOCUS14260</name>
</gene>
<evidence type="ECO:0000313" key="2">
    <source>
        <dbReference type="EMBL" id="CAE8586600.1"/>
    </source>
</evidence>
<accession>A0A813DM71</accession>
<dbReference type="Gene3D" id="3.40.50.300">
    <property type="entry name" value="P-loop containing nucleotide triphosphate hydrolases"/>
    <property type="match status" value="1"/>
</dbReference>
<protein>
    <submittedName>
        <fullName evidence="2">Uncharacterized protein</fullName>
    </submittedName>
</protein>
<feature type="region of interest" description="Disordered" evidence="1">
    <location>
        <begin position="58"/>
        <end position="88"/>
    </location>
</feature>
<dbReference type="AlphaFoldDB" id="A0A813DM71"/>
<feature type="non-terminal residue" evidence="2">
    <location>
        <position position="1"/>
    </location>
</feature>
<dbReference type="EMBL" id="CAJNNV010002143">
    <property type="protein sequence ID" value="CAE8586600.1"/>
    <property type="molecule type" value="Genomic_DNA"/>
</dbReference>
<name>A0A813DM71_POLGL</name>
<dbReference type="Proteomes" id="UP000654075">
    <property type="component" value="Unassembled WGS sequence"/>
</dbReference>
<dbReference type="SUPFAM" id="SSF52540">
    <property type="entry name" value="P-loop containing nucleoside triphosphate hydrolases"/>
    <property type="match status" value="1"/>
</dbReference>
<comment type="caution">
    <text evidence="2">The sequence shown here is derived from an EMBL/GenBank/DDBJ whole genome shotgun (WGS) entry which is preliminary data.</text>
</comment>
<dbReference type="InterPro" id="IPR027417">
    <property type="entry name" value="P-loop_NTPase"/>
</dbReference>
<dbReference type="OrthoDB" id="423559at2759"/>